<dbReference type="InterPro" id="IPR056209">
    <property type="entry name" value="SU10_adaptor"/>
</dbReference>
<dbReference type="EMBL" id="JBHTLS010000106">
    <property type="protein sequence ID" value="MFD1104582.1"/>
    <property type="molecule type" value="Genomic_DNA"/>
</dbReference>
<gene>
    <name evidence="1" type="ORF">ACFQ24_06815</name>
</gene>
<protein>
    <submittedName>
        <fullName evidence="1">Uncharacterized protein</fullName>
    </submittedName>
</protein>
<name>A0ABW3P0J6_9SPHN</name>
<reference evidence="2" key="1">
    <citation type="journal article" date="2019" name="Int. J. Syst. Evol. Microbiol.">
        <title>The Global Catalogue of Microorganisms (GCM) 10K type strain sequencing project: providing services to taxonomists for standard genome sequencing and annotation.</title>
        <authorList>
            <consortium name="The Broad Institute Genomics Platform"/>
            <consortium name="The Broad Institute Genome Sequencing Center for Infectious Disease"/>
            <person name="Wu L."/>
            <person name="Ma J."/>
        </authorList>
    </citation>
    <scope>NUCLEOTIDE SEQUENCE [LARGE SCALE GENOMIC DNA]</scope>
    <source>
        <strain evidence="2">CCUG 54329</strain>
    </source>
</reference>
<accession>A0ABW3P0J6</accession>
<sequence length="218" mass="24714">MAVSIPYIEPGTIGDYVSLRDLVAAYMDRDDLEAMIPNFIAIIEAELNRRLRTVNQEFKDIWVISDEAYSLPSDFRKLRKIHIEGNPDRPLAEMSPTAVPNLYSGEAGIPQGYWLEGRVLSLAPPPNEATTFRVTYFQRIPPLTLSEPYNWVIREQPDLYVWGALREAAAYIRDPDGLNYASGRFESAVEQTNLESRRDRWGGGPLVPSALKQVRVKC</sequence>
<dbReference type="Pfam" id="PF24175">
    <property type="entry name" value="SU10_adaptor"/>
    <property type="match status" value="1"/>
</dbReference>
<organism evidence="1 2">
    <name type="scientific">Sphingobium olei</name>
    <dbReference type="NCBI Taxonomy" id="420955"/>
    <lineage>
        <taxon>Bacteria</taxon>
        <taxon>Pseudomonadati</taxon>
        <taxon>Pseudomonadota</taxon>
        <taxon>Alphaproteobacteria</taxon>
        <taxon>Sphingomonadales</taxon>
        <taxon>Sphingomonadaceae</taxon>
        <taxon>Sphingobium</taxon>
    </lineage>
</organism>
<comment type="caution">
    <text evidence="1">The sequence shown here is derived from an EMBL/GenBank/DDBJ whole genome shotgun (WGS) entry which is preliminary data.</text>
</comment>
<keyword evidence="2" id="KW-1185">Reference proteome</keyword>
<dbReference type="RefSeq" id="WP_380909957.1">
    <property type="nucleotide sequence ID" value="NZ_JBHTLS010000106.1"/>
</dbReference>
<proteinExistence type="predicted"/>
<dbReference type="Proteomes" id="UP001597203">
    <property type="component" value="Unassembled WGS sequence"/>
</dbReference>
<evidence type="ECO:0000313" key="2">
    <source>
        <dbReference type="Proteomes" id="UP001597203"/>
    </source>
</evidence>
<evidence type="ECO:0000313" key="1">
    <source>
        <dbReference type="EMBL" id="MFD1104582.1"/>
    </source>
</evidence>